<keyword evidence="2" id="KW-1133">Transmembrane helix</keyword>
<dbReference type="STRING" id="660518.SAMN05216218_10575"/>
<feature type="transmembrane region" description="Helical" evidence="2">
    <location>
        <begin position="80"/>
        <end position="96"/>
    </location>
</feature>
<feature type="transmembrane region" description="Helical" evidence="2">
    <location>
        <begin position="50"/>
        <end position="68"/>
    </location>
</feature>
<evidence type="ECO:0000313" key="3">
    <source>
        <dbReference type="EMBL" id="SDF28910.1"/>
    </source>
</evidence>
<evidence type="ECO:0000256" key="2">
    <source>
        <dbReference type="SAM" id="Phobius"/>
    </source>
</evidence>
<evidence type="ECO:0000256" key="1">
    <source>
        <dbReference type="SAM" id="MobiDB-lite"/>
    </source>
</evidence>
<dbReference type="OrthoDB" id="238312at2157"/>
<keyword evidence="2" id="KW-0812">Transmembrane</keyword>
<proteinExistence type="predicted"/>
<evidence type="ECO:0000313" key="4">
    <source>
        <dbReference type="Proteomes" id="UP000199076"/>
    </source>
</evidence>
<feature type="transmembrane region" description="Helical" evidence="2">
    <location>
        <begin position="209"/>
        <end position="228"/>
    </location>
</feature>
<feature type="transmembrane region" description="Helical" evidence="2">
    <location>
        <begin position="17"/>
        <end position="38"/>
    </location>
</feature>
<feature type="transmembrane region" description="Helical" evidence="2">
    <location>
        <begin position="142"/>
        <end position="161"/>
    </location>
</feature>
<keyword evidence="2" id="KW-0472">Membrane</keyword>
<dbReference type="RefSeq" id="WP_092690269.1">
    <property type="nucleotide sequence ID" value="NZ_FNBK01000005.1"/>
</dbReference>
<name>A0A1G7JVC5_9EURY</name>
<feature type="transmembrane region" description="Helical" evidence="2">
    <location>
        <begin position="116"/>
        <end position="136"/>
    </location>
</feature>
<reference evidence="4" key="1">
    <citation type="submission" date="2016-10" db="EMBL/GenBank/DDBJ databases">
        <authorList>
            <person name="Varghese N."/>
            <person name="Submissions S."/>
        </authorList>
    </citation>
    <scope>NUCLEOTIDE SEQUENCE [LARGE SCALE GENOMIC DNA]</scope>
    <source>
        <strain evidence="4">IBRC-M 10760</strain>
    </source>
</reference>
<gene>
    <name evidence="3" type="ORF">SAMN05216218_10575</name>
</gene>
<sequence length="271" mass="28295">MTPAQTDPAATLTVARYLGYLTVVAAAGCLLWYLRQYARRILAGPYRERWRYLAVGIGAAAVYGLAGIAETAGVAPAGSFRRGATLFVFLFAAIGVRAIHRSVGGPSLLSDDTLQWVGPTVVAGFVAAWWLAYLFASATAVAGLEVVGLLLATAYTLYHAVGTVRTEEGTSIAAFTRQFTPALLAFAVVAVADHAVALSLPGAPLGDGLALVGTVLAGAFLFTTAVAIRQQGGEVQRLYDPTTWRRAGEDGPAPRDSPAEAPTAEEQPTDD</sequence>
<dbReference type="EMBL" id="FNBK01000005">
    <property type="protein sequence ID" value="SDF28910.1"/>
    <property type="molecule type" value="Genomic_DNA"/>
</dbReference>
<protein>
    <submittedName>
        <fullName evidence="3">Uncharacterized protein</fullName>
    </submittedName>
</protein>
<feature type="transmembrane region" description="Helical" evidence="2">
    <location>
        <begin position="182"/>
        <end position="203"/>
    </location>
</feature>
<feature type="region of interest" description="Disordered" evidence="1">
    <location>
        <begin position="239"/>
        <end position="271"/>
    </location>
</feature>
<dbReference type="AlphaFoldDB" id="A0A1G7JVC5"/>
<organism evidence="3 4">
    <name type="scientific">Halorientalis regularis</name>
    <dbReference type="NCBI Taxonomy" id="660518"/>
    <lineage>
        <taxon>Archaea</taxon>
        <taxon>Methanobacteriati</taxon>
        <taxon>Methanobacteriota</taxon>
        <taxon>Stenosarchaea group</taxon>
        <taxon>Halobacteria</taxon>
        <taxon>Halobacteriales</taxon>
        <taxon>Haloarculaceae</taxon>
        <taxon>Halorientalis</taxon>
    </lineage>
</organism>
<dbReference type="Proteomes" id="UP000199076">
    <property type="component" value="Unassembled WGS sequence"/>
</dbReference>
<accession>A0A1G7JVC5</accession>
<keyword evidence="4" id="KW-1185">Reference proteome</keyword>